<feature type="region of interest" description="Disordered" evidence="1">
    <location>
        <begin position="376"/>
        <end position="397"/>
    </location>
</feature>
<dbReference type="Pfam" id="PF13439">
    <property type="entry name" value="Glyco_transf_4"/>
    <property type="match status" value="1"/>
</dbReference>
<dbReference type="PANTHER" id="PTHR45947:SF3">
    <property type="entry name" value="SULFOQUINOVOSYL TRANSFERASE SQD2"/>
    <property type="match status" value="1"/>
</dbReference>
<organism evidence="4 5">
    <name type="scientific">Cupriavidus numazuensis</name>
    <dbReference type="NCBI Taxonomy" id="221992"/>
    <lineage>
        <taxon>Bacteria</taxon>
        <taxon>Pseudomonadati</taxon>
        <taxon>Pseudomonadota</taxon>
        <taxon>Betaproteobacteria</taxon>
        <taxon>Burkholderiales</taxon>
        <taxon>Burkholderiaceae</taxon>
        <taxon>Cupriavidus</taxon>
    </lineage>
</organism>
<feature type="domain" description="Glycosyl transferase family 1" evidence="2">
    <location>
        <begin position="199"/>
        <end position="340"/>
    </location>
</feature>
<dbReference type="Gene3D" id="3.40.50.2000">
    <property type="entry name" value="Glycogen Phosphorylase B"/>
    <property type="match status" value="2"/>
</dbReference>
<dbReference type="InterPro" id="IPR001296">
    <property type="entry name" value="Glyco_trans_1"/>
</dbReference>
<evidence type="ECO:0000256" key="1">
    <source>
        <dbReference type="SAM" id="MobiDB-lite"/>
    </source>
</evidence>
<evidence type="ECO:0000259" key="2">
    <source>
        <dbReference type="Pfam" id="PF00534"/>
    </source>
</evidence>
<feature type="compositionally biased region" description="Basic and acidic residues" evidence="1">
    <location>
        <begin position="382"/>
        <end position="391"/>
    </location>
</feature>
<name>A0ABN7PVH6_9BURK</name>
<dbReference type="CDD" id="cd03804">
    <property type="entry name" value="GT4_WbaZ-like"/>
    <property type="match status" value="1"/>
</dbReference>
<evidence type="ECO:0000313" key="5">
    <source>
        <dbReference type="Proteomes" id="UP000672657"/>
    </source>
</evidence>
<reference evidence="4 5" key="1">
    <citation type="submission" date="2021-03" db="EMBL/GenBank/DDBJ databases">
        <authorList>
            <person name="Peeters C."/>
        </authorList>
    </citation>
    <scope>NUCLEOTIDE SEQUENCE [LARGE SCALE GENOMIC DNA]</scope>
    <source>
        <strain evidence="4 5">LMG 26411</strain>
    </source>
</reference>
<comment type="caution">
    <text evidence="4">The sequence shown here is derived from an EMBL/GenBank/DDBJ whole genome shotgun (WGS) entry which is preliminary data.</text>
</comment>
<dbReference type="PANTHER" id="PTHR45947">
    <property type="entry name" value="SULFOQUINOVOSYL TRANSFERASE SQD2"/>
    <property type="match status" value="1"/>
</dbReference>
<accession>A0ABN7PVH6</accession>
<keyword evidence="5" id="KW-1185">Reference proteome</keyword>
<proteinExistence type="predicted"/>
<dbReference type="InterPro" id="IPR028098">
    <property type="entry name" value="Glyco_trans_4-like_N"/>
</dbReference>
<dbReference type="SUPFAM" id="SSF53756">
    <property type="entry name" value="UDP-Glycosyltransferase/glycogen phosphorylase"/>
    <property type="match status" value="1"/>
</dbReference>
<dbReference type="Proteomes" id="UP000672657">
    <property type="component" value="Unassembled WGS sequence"/>
</dbReference>
<feature type="domain" description="Glycosyltransferase subfamily 4-like N-terminal" evidence="3">
    <location>
        <begin position="13"/>
        <end position="191"/>
    </location>
</feature>
<dbReference type="EMBL" id="CAJPVI010000005">
    <property type="protein sequence ID" value="CAG2135766.1"/>
    <property type="molecule type" value="Genomic_DNA"/>
</dbReference>
<dbReference type="InterPro" id="IPR050194">
    <property type="entry name" value="Glycosyltransferase_grp1"/>
</dbReference>
<protein>
    <submittedName>
        <fullName evidence="4">Uncharacterized protein</fullName>
    </submittedName>
</protein>
<sequence>MKIAVVHDWLVVYGGAERVLEQILICFPQADVFSIVDYIPPDERGFLRGKTVTTSFIQKLPFSRRKYRSYLPLMPLAIEQFDLSSYDIVITSSHAVAKGVITGPDQLHISYVHSPMRYAWDLQHQYLREAGLDVGIKGWLAKYMLHRLRLWDNRTANGVDYFVANSNFIAKRIKKAYGREADVIYPPVNVESFSINEIKEEFYLVASRLVPYKRVDLVVEAFSRMPDLKLKVIGAGPDFNKIISKSSPNVEIMGYQPFSTLKAAMQSAKAFVFAAEEDFGIAPVEALASGTPVIAFGKGGVRETVSTNDHFPTGILFDSQTPEAICTAVRRFEESKSKYKSRNCRMRSELFSAEIFRSTFTDYVTACWSKFTGEDPSPQEVGHVRAAHEGSQKAATL</sequence>
<dbReference type="Pfam" id="PF00534">
    <property type="entry name" value="Glycos_transf_1"/>
    <property type="match status" value="1"/>
</dbReference>
<evidence type="ECO:0000259" key="3">
    <source>
        <dbReference type="Pfam" id="PF13439"/>
    </source>
</evidence>
<gene>
    <name evidence="4" type="ORF">LMG26411_01139</name>
</gene>
<evidence type="ECO:0000313" key="4">
    <source>
        <dbReference type="EMBL" id="CAG2135766.1"/>
    </source>
</evidence>